<protein>
    <submittedName>
        <fullName evidence="1">Uncharacterized protein</fullName>
    </submittedName>
</protein>
<evidence type="ECO:0000313" key="1">
    <source>
        <dbReference type="EMBL" id="NHN34769.1"/>
    </source>
</evidence>
<organism evidence="1 2">
    <name type="scientific">Paenibacillus agricola</name>
    <dbReference type="NCBI Taxonomy" id="2716264"/>
    <lineage>
        <taxon>Bacteria</taxon>
        <taxon>Bacillati</taxon>
        <taxon>Bacillota</taxon>
        <taxon>Bacilli</taxon>
        <taxon>Bacillales</taxon>
        <taxon>Paenibacillaceae</taxon>
        <taxon>Paenibacillus</taxon>
    </lineage>
</organism>
<comment type="caution">
    <text evidence="1">The sequence shown here is derived from an EMBL/GenBank/DDBJ whole genome shotgun (WGS) entry which is preliminary data.</text>
</comment>
<gene>
    <name evidence="1" type="ORF">G9U52_34030</name>
</gene>
<proteinExistence type="predicted"/>
<dbReference type="RefSeq" id="WP_166156342.1">
    <property type="nucleotide sequence ID" value="NZ_JAAOIW010000022.1"/>
</dbReference>
<evidence type="ECO:0000313" key="2">
    <source>
        <dbReference type="Proteomes" id="UP001165962"/>
    </source>
</evidence>
<dbReference type="EMBL" id="JAAOIW010000022">
    <property type="protein sequence ID" value="NHN34769.1"/>
    <property type="molecule type" value="Genomic_DNA"/>
</dbReference>
<keyword evidence="2" id="KW-1185">Reference proteome</keyword>
<dbReference type="Proteomes" id="UP001165962">
    <property type="component" value="Unassembled WGS sequence"/>
</dbReference>
<reference evidence="1" key="1">
    <citation type="submission" date="2020-03" db="EMBL/GenBank/DDBJ databases">
        <title>Draft sequencing of Paenibacilllus sp. S3N08.</title>
        <authorList>
            <person name="Kim D.-U."/>
        </authorList>
    </citation>
    <scope>NUCLEOTIDE SEQUENCE</scope>
    <source>
        <strain evidence="1">S3N08</strain>
    </source>
</reference>
<name>A0ABX0JEA1_9BACL</name>
<sequence>MPSKQRAKLLKEAKYHYGHMVKEMDWNSLKNWSLWPSAFVNAGRSVPQFTYEAEFAEKMVGNKIQ</sequence>
<accession>A0ABX0JEA1</accession>